<evidence type="ECO:0000256" key="1">
    <source>
        <dbReference type="ARBA" id="ARBA00004123"/>
    </source>
</evidence>
<evidence type="ECO:0000259" key="8">
    <source>
        <dbReference type="PROSITE" id="PS51294"/>
    </source>
</evidence>
<dbReference type="EMBL" id="JAWXYG010000007">
    <property type="protein sequence ID" value="KAK4267277.1"/>
    <property type="molecule type" value="Genomic_DNA"/>
</dbReference>
<dbReference type="PROSITE" id="PS50090">
    <property type="entry name" value="MYB_LIKE"/>
    <property type="match status" value="2"/>
</dbReference>
<comment type="subcellular location">
    <subcellularLocation>
        <location evidence="1">Nucleus</location>
    </subcellularLocation>
</comment>
<evidence type="ECO:0000259" key="7">
    <source>
        <dbReference type="PROSITE" id="PS50090"/>
    </source>
</evidence>
<comment type="caution">
    <text evidence="9">The sequence shown here is derived from an EMBL/GenBank/DDBJ whole genome shotgun (WGS) entry which is preliminary data.</text>
</comment>
<dbReference type="PANTHER" id="PTHR47997">
    <property type="entry name" value="MYB DOMAIN PROTEIN 55"/>
    <property type="match status" value="1"/>
</dbReference>
<dbReference type="Pfam" id="PF00249">
    <property type="entry name" value="Myb_DNA-binding"/>
    <property type="match status" value="2"/>
</dbReference>
<dbReference type="AlphaFoldDB" id="A0AAE1MGZ6"/>
<dbReference type="GO" id="GO:0003677">
    <property type="term" value="F:DNA binding"/>
    <property type="evidence" value="ECO:0007669"/>
    <property type="project" value="UniProtKB-KW"/>
</dbReference>
<evidence type="ECO:0000256" key="6">
    <source>
        <dbReference type="ARBA" id="ARBA00023242"/>
    </source>
</evidence>
<dbReference type="FunFam" id="1.10.10.60:FF:000140">
    <property type="entry name" value="Myb transcription factor"/>
    <property type="match status" value="1"/>
</dbReference>
<organism evidence="9 10">
    <name type="scientific">Acacia crassicarpa</name>
    <name type="common">northern wattle</name>
    <dbReference type="NCBI Taxonomy" id="499986"/>
    <lineage>
        <taxon>Eukaryota</taxon>
        <taxon>Viridiplantae</taxon>
        <taxon>Streptophyta</taxon>
        <taxon>Embryophyta</taxon>
        <taxon>Tracheophyta</taxon>
        <taxon>Spermatophyta</taxon>
        <taxon>Magnoliopsida</taxon>
        <taxon>eudicotyledons</taxon>
        <taxon>Gunneridae</taxon>
        <taxon>Pentapetalae</taxon>
        <taxon>rosids</taxon>
        <taxon>fabids</taxon>
        <taxon>Fabales</taxon>
        <taxon>Fabaceae</taxon>
        <taxon>Caesalpinioideae</taxon>
        <taxon>mimosoid clade</taxon>
        <taxon>Acacieae</taxon>
        <taxon>Acacia</taxon>
    </lineage>
</organism>
<dbReference type="InterPro" id="IPR051953">
    <property type="entry name" value="Plant_SW-associated_TFs"/>
</dbReference>
<dbReference type="PROSITE" id="PS51294">
    <property type="entry name" value="HTH_MYB"/>
    <property type="match status" value="2"/>
</dbReference>
<dbReference type="CDD" id="cd00167">
    <property type="entry name" value="SANT"/>
    <property type="match status" value="2"/>
</dbReference>
<keyword evidence="2" id="KW-0677">Repeat</keyword>
<feature type="domain" description="Myb-like" evidence="7">
    <location>
        <begin position="9"/>
        <end position="61"/>
    </location>
</feature>
<feature type="domain" description="HTH myb-type" evidence="8">
    <location>
        <begin position="9"/>
        <end position="65"/>
    </location>
</feature>
<keyword evidence="4" id="KW-0238">DNA-binding</keyword>
<dbReference type="SUPFAM" id="SSF46689">
    <property type="entry name" value="Homeodomain-like"/>
    <property type="match status" value="1"/>
</dbReference>
<reference evidence="9" key="1">
    <citation type="submission" date="2023-10" db="EMBL/GenBank/DDBJ databases">
        <title>Chromosome-level genome of the transformable northern wattle, Acacia crassicarpa.</title>
        <authorList>
            <person name="Massaro I."/>
            <person name="Sinha N.R."/>
            <person name="Poethig S."/>
            <person name="Leichty A.R."/>
        </authorList>
    </citation>
    <scope>NUCLEOTIDE SEQUENCE</scope>
    <source>
        <strain evidence="9">Acra3RX</strain>
        <tissue evidence="9">Leaf</tissue>
    </source>
</reference>
<dbReference type="SMART" id="SM00717">
    <property type="entry name" value="SANT"/>
    <property type="match status" value="2"/>
</dbReference>
<dbReference type="FunFam" id="1.10.10.60:FF:000185">
    <property type="entry name" value="MYB transcription factor"/>
    <property type="match status" value="1"/>
</dbReference>
<evidence type="ECO:0000256" key="4">
    <source>
        <dbReference type="ARBA" id="ARBA00023125"/>
    </source>
</evidence>
<keyword evidence="6" id="KW-0539">Nucleus</keyword>
<dbReference type="InterPro" id="IPR001005">
    <property type="entry name" value="SANT/Myb"/>
</dbReference>
<dbReference type="InterPro" id="IPR009057">
    <property type="entry name" value="Homeodomain-like_sf"/>
</dbReference>
<dbReference type="InterPro" id="IPR017930">
    <property type="entry name" value="Myb_dom"/>
</dbReference>
<evidence type="ECO:0000256" key="2">
    <source>
        <dbReference type="ARBA" id="ARBA00022737"/>
    </source>
</evidence>
<keyword evidence="3" id="KW-0805">Transcription regulation</keyword>
<keyword evidence="10" id="KW-1185">Reference proteome</keyword>
<evidence type="ECO:0000256" key="3">
    <source>
        <dbReference type="ARBA" id="ARBA00023015"/>
    </source>
</evidence>
<evidence type="ECO:0000313" key="9">
    <source>
        <dbReference type="EMBL" id="KAK4267277.1"/>
    </source>
</evidence>
<accession>A0AAE1MGZ6</accession>
<dbReference type="Gene3D" id="1.10.10.60">
    <property type="entry name" value="Homeodomain-like"/>
    <property type="match status" value="2"/>
</dbReference>
<gene>
    <name evidence="9" type="ORF">QN277_024077</name>
</gene>
<feature type="domain" description="Myb-like" evidence="7">
    <location>
        <begin position="62"/>
        <end position="112"/>
    </location>
</feature>
<dbReference type="PANTHER" id="PTHR47997:SF87">
    <property type="entry name" value="TRANSCRIPTION FACTOR MYB26"/>
    <property type="match status" value="1"/>
</dbReference>
<name>A0AAE1MGZ6_9FABA</name>
<evidence type="ECO:0000313" key="10">
    <source>
        <dbReference type="Proteomes" id="UP001293593"/>
    </source>
</evidence>
<feature type="domain" description="HTH myb-type" evidence="8">
    <location>
        <begin position="66"/>
        <end position="116"/>
    </location>
</feature>
<evidence type="ECO:0000256" key="5">
    <source>
        <dbReference type="ARBA" id="ARBA00023163"/>
    </source>
</evidence>
<sequence length="406" mass="45661">MGHHSCCNKQKVKRGLWSPEEDEKLINYISTYGHGCWSSVPKLAGLQRCGKSCRLRWINYLRPDLKRGSFSSQEAALIIELHSILGNRWAQIAKHLPGRTDNEVKNFWNSSIKKKLLSHDHLLVPPAFSTFSDHLLLHHHAPVETFFPSSNPNNNVFLNNYSHLHQPDHHQLYIPSPISQDLPNLHHHKTEDVVKADDIASYNPTNNNNFLHVHQNPISETTPPNNVFIPSSCEDGNNNNNNESNDTWSILGVSNLNQENSQITKSDDHLLHHLVAEKFMNPLPGGSMLMHQNYDPDDNLVESIIMPNCDNSFEDYVLMSSTSTTTTVPSSSSSSSYSQADLLLQDHLARFHCYPSSSGFCPQDHQTFSANQVEYIDAILSSLPSSVVTNPIVPSAWSPECSLMQE</sequence>
<dbReference type="GO" id="GO:0005634">
    <property type="term" value="C:nucleus"/>
    <property type="evidence" value="ECO:0007669"/>
    <property type="project" value="UniProtKB-SubCell"/>
</dbReference>
<protein>
    <submittedName>
        <fullName evidence="9">Uncharacterized protein</fullName>
    </submittedName>
</protein>
<proteinExistence type="predicted"/>
<dbReference type="Proteomes" id="UP001293593">
    <property type="component" value="Unassembled WGS sequence"/>
</dbReference>
<keyword evidence="5" id="KW-0804">Transcription</keyword>